<dbReference type="GO" id="GO:0015628">
    <property type="term" value="P:protein secretion by the type II secretion system"/>
    <property type="evidence" value="ECO:0007669"/>
    <property type="project" value="TreeGrafter"/>
</dbReference>
<name>A0A7C3ZKA2_9CYAN</name>
<evidence type="ECO:0008006" key="2">
    <source>
        <dbReference type="Google" id="ProtNLM"/>
    </source>
</evidence>
<dbReference type="PANTHER" id="PTHR21180:SF32">
    <property type="entry name" value="ENDONUCLEASE_EXONUCLEASE_PHOSPHATASE FAMILY DOMAIN-CONTAINING PROTEIN 1"/>
    <property type="match status" value="1"/>
</dbReference>
<sequence>MLSLIPVVGGLAIVYAGQKTKTKSWLILGGSITTAATILAFAPTSLNLLPMWIVQVSIAFSIKKSYLIKTYPKNLPLPGENSLATSIAQNRGKIDINLCSKHEMVYSLGLPLPYANDIEELRNSGYIFTDAEELAEIVGIPEITLARIAPLITFSYDYNKEANSSWRRVNSQTVAQLTAAGLSAKDATKIVTERERNGDYKSIIDLRRRTGIPLSAYRHLI</sequence>
<dbReference type="InterPro" id="IPR010994">
    <property type="entry name" value="RuvA_2-like"/>
</dbReference>
<accession>A0A7C3ZKA2</accession>
<dbReference type="InterPro" id="IPR051675">
    <property type="entry name" value="Endo/Exo/Phosphatase_dom_1"/>
</dbReference>
<proteinExistence type="predicted"/>
<reference evidence="1" key="1">
    <citation type="journal article" date="2020" name="mSystems">
        <title>Genome- and Community-Level Interaction Insights into Carbon Utilization and Element Cycling Functions of Hydrothermarchaeota in Hydrothermal Sediment.</title>
        <authorList>
            <person name="Zhou Z."/>
            <person name="Liu Y."/>
            <person name="Xu W."/>
            <person name="Pan J."/>
            <person name="Luo Z.H."/>
            <person name="Li M."/>
        </authorList>
    </citation>
    <scope>NUCLEOTIDE SEQUENCE [LARGE SCALE GENOMIC DNA]</scope>
    <source>
        <strain evidence="1">SpSt-374</strain>
    </source>
</reference>
<dbReference type="PANTHER" id="PTHR21180">
    <property type="entry name" value="ENDONUCLEASE/EXONUCLEASE/PHOSPHATASE FAMILY DOMAIN-CONTAINING PROTEIN 1"/>
    <property type="match status" value="1"/>
</dbReference>
<dbReference type="SUPFAM" id="SSF47781">
    <property type="entry name" value="RuvA domain 2-like"/>
    <property type="match status" value="2"/>
</dbReference>
<dbReference type="EMBL" id="DSPX01000039">
    <property type="protein sequence ID" value="HGF99840.1"/>
    <property type="molecule type" value="Genomic_DNA"/>
</dbReference>
<dbReference type="GO" id="GO:0015627">
    <property type="term" value="C:type II protein secretion system complex"/>
    <property type="evidence" value="ECO:0007669"/>
    <property type="project" value="TreeGrafter"/>
</dbReference>
<protein>
    <recommendedName>
        <fullName evidence="2">Helix-hairpin-helix domain-containing protein</fullName>
    </recommendedName>
</protein>
<dbReference type="AlphaFoldDB" id="A0A7C3ZKA2"/>
<organism evidence="1">
    <name type="scientific">Planktothricoides sp. SpSt-374</name>
    <dbReference type="NCBI Taxonomy" id="2282167"/>
    <lineage>
        <taxon>Bacteria</taxon>
        <taxon>Bacillati</taxon>
        <taxon>Cyanobacteriota</taxon>
        <taxon>Cyanophyceae</taxon>
        <taxon>Oscillatoriophycideae</taxon>
        <taxon>Oscillatoriales</taxon>
        <taxon>Oscillatoriaceae</taxon>
        <taxon>Planktothricoides</taxon>
    </lineage>
</organism>
<gene>
    <name evidence="1" type="ORF">ENR15_04020</name>
</gene>
<evidence type="ECO:0000313" key="1">
    <source>
        <dbReference type="EMBL" id="HGF99840.1"/>
    </source>
</evidence>
<comment type="caution">
    <text evidence="1">The sequence shown here is derived from an EMBL/GenBank/DDBJ whole genome shotgun (WGS) entry which is preliminary data.</text>
</comment>
<dbReference type="Pfam" id="PF12836">
    <property type="entry name" value="HHH_3"/>
    <property type="match status" value="1"/>
</dbReference>